<evidence type="ECO:0000313" key="1">
    <source>
        <dbReference type="EMBL" id="SCZ87031.1"/>
    </source>
</evidence>
<sequence length="32" mass="3784">MTALETQWRDQYAIFNQRIDGLNMPNLVQTIC</sequence>
<gene>
    <name evidence="1" type="ORF">NSMM_890002</name>
</gene>
<evidence type="ECO:0000313" key="2">
    <source>
        <dbReference type="Proteomes" id="UP000198729"/>
    </source>
</evidence>
<proteinExistence type="predicted"/>
<keyword evidence="2" id="KW-1185">Reference proteome</keyword>
<reference evidence="1 2" key="1">
    <citation type="submission" date="2016-10" db="EMBL/GenBank/DDBJ databases">
        <authorList>
            <person name="de Groot N.N."/>
        </authorList>
    </citation>
    <scope>NUCLEOTIDE SEQUENCE [LARGE SCALE GENOMIC DNA]</scope>
    <source>
        <strain evidence="1">1</strain>
    </source>
</reference>
<organism evidence="1 2">
    <name type="scientific">Nitrosomonas mobilis</name>
    <dbReference type="NCBI Taxonomy" id="51642"/>
    <lineage>
        <taxon>Bacteria</taxon>
        <taxon>Pseudomonadati</taxon>
        <taxon>Pseudomonadota</taxon>
        <taxon>Betaproteobacteria</taxon>
        <taxon>Nitrosomonadales</taxon>
        <taxon>Nitrosomonadaceae</taxon>
        <taxon>Nitrosomonas</taxon>
    </lineage>
</organism>
<dbReference type="AlphaFoldDB" id="A0A1G5SKG2"/>
<dbReference type="Proteomes" id="UP000198729">
    <property type="component" value="Unassembled WGS sequence"/>
</dbReference>
<dbReference type="EMBL" id="FMWO01000101">
    <property type="protein sequence ID" value="SCZ87031.1"/>
    <property type="molecule type" value="Genomic_DNA"/>
</dbReference>
<name>A0A1G5SKG2_9PROT</name>
<accession>A0A1G5SKG2</accession>
<protein>
    <submittedName>
        <fullName evidence="1">Uncharacterized protein</fullName>
    </submittedName>
</protein>